<sequence length="340" mass="36997">MASLPRLYYVTSGLDEANAFATWRAVISPLFEPRPCGPSRKTPTGSASGIIIGDLVVAKVAFNAQDFVRDSQRIAATPDHLLLHLYVSGGFNGEVTRQQTVIGPGKVALIDLACPISTRAFASNTMCLIVPRKLLAGLPLHALKPKLDPLRNDLLAAYIRSLQERSAQLTEADVATTVAETADFLRRLLAPTAEADLAPQRGADETILALSEALIRDNLALPELSPDWLAQQLDVSRASLYRLFADRGGVMRYVQERRLLAVQAALADPLETRRLSRLAADLGFKSEAHFSRSFRARFGVTASAYRKTQLDASAAIQLTSPAVVQQWWTAVARDPLLQTG</sequence>
<comment type="caution">
    <text evidence="5">The sequence shown here is derived from an EMBL/GenBank/DDBJ whole genome shotgun (WGS) entry which is preliminary data.</text>
</comment>
<dbReference type="Gene3D" id="1.10.10.60">
    <property type="entry name" value="Homeodomain-like"/>
    <property type="match status" value="1"/>
</dbReference>
<name>A0A323UJM3_RHOPL</name>
<evidence type="ECO:0000259" key="4">
    <source>
        <dbReference type="PROSITE" id="PS01124"/>
    </source>
</evidence>
<feature type="domain" description="HTH araC/xylS-type" evidence="4">
    <location>
        <begin position="209"/>
        <end position="308"/>
    </location>
</feature>
<dbReference type="SUPFAM" id="SSF46689">
    <property type="entry name" value="Homeodomain-like"/>
    <property type="match status" value="1"/>
</dbReference>
<dbReference type="GO" id="GO:0003700">
    <property type="term" value="F:DNA-binding transcription factor activity"/>
    <property type="evidence" value="ECO:0007669"/>
    <property type="project" value="InterPro"/>
</dbReference>
<dbReference type="InterPro" id="IPR018062">
    <property type="entry name" value="HTH_AraC-typ_CS"/>
</dbReference>
<evidence type="ECO:0000256" key="1">
    <source>
        <dbReference type="ARBA" id="ARBA00023015"/>
    </source>
</evidence>
<dbReference type="InterPro" id="IPR009057">
    <property type="entry name" value="Homeodomain-like_sf"/>
</dbReference>
<proteinExistence type="predicted"/>
<dbReference type="PROSITE" id="PS01124">
    <property type="entry name" value="HTH_ARAC_FAMILY_2"/>
    <property type="match status" value="1"/>
</dbReference>
<dbReference type="Pfam" id="PF12833">
    <property type="entry name" value="HTH_18"/>
    <property type="match status" value="1"/>
</dbReference>
<reference evidence="5 6" key="1">
    <citation type="submission" date="2018-06" db="EMBL/GenBank/DDBJ databases">
        <title>Draft Whole-Genome Sequence of the purple photosynthetic bacterium Rhodospeudomonas palustris XCP.</title>
        <authorList>
            <person name="Rayyan A."/>
            <person name="Meyer T.E."/>
            <person name="Kyndt J.A."/>
        </authorList>
    </citation>
    <scope>NUCLEOTIDE SEQUENCE [LARGE SCALE GENOMIC DNA]</scope>
    <source>
        <strain evidence="5 6">XCP</strain>
    </source>
</reference>
<keyword evidence="1" id="KW-0805">Transcription regulation</keyword>
<gene>
    <name evidence="5" type="ORF">DNX69_07300</name>
</gene>
<dbReference type="GO" id="GO:0043565">
    <property type="term" value="F:sequence-specific DNA binding"/>
    <property type="evidence" value="ECO:0007669"/>
    <property type="project" value="InterPro"/>
</dbReference>
<dbReference type="PANTHER" id="PTHR46796:SF6">
    <property type="entry name" value="ARAC SUBFAMILY"/>
    <property type="match status" value="1"/>
</dbReference>
<dbReference type="EMBL" id="QKQS01000012">
    <property type="protein sequence ID" value="PZA12694.1"/>
    <property type="molecule type" value="Genomic_DNA"/>
</dbReference>
<dbReference type="PRINTS" id="PR00032">
    <property type="entry name" value="HTHARAC"/>
</dbReference>
<evidence type="ECO:0000313" key="6">
    <source>
        <dbReference type="Proteomes" id="UP000248134"/>
    </source>
</evidence>
<keyword evidence="3" id="KW-0804">Transcription</keyword>
<dbReference type="RefSeq" id="WP_110785350.1">
    <property type="nucleotide sequence ID" value="NZ_QKQS01000012.1"/>
</dbReference>
<accession>A0A323UJM3</accession>
<dbReference type="PROSITE" id="PS00041">
    <property type="entry name" value="HTH_ARAC_FAMILY_1"/>
    <property type="match status" value="1"/>
</dbReference>
<dbReference type="PANTHER" id="PTHR46796">
    <property type="entry name" value="HTH-TYPE TRANSCRIPTIONAL ACTIVATOR RHAS-RELATED"/>
    <property type="match status" value="1"/>
</dbReference>
<keyword evidence="2" id="KW-0238">DNA-binding</keyword>
<dbReference type="Proteomes" id="UP000248134">
    <property type="component" value="Unassembled WGS sequence"/>
</dbReference>
<dbReference type="AlphaFoldDB" id="A0A323UJM3"/>
<dbReference type="InterPro" id="IPR018060">
    <property type="entry name" value="HTH_AraC"/>
</dbReference>
<dbReference type="InterPro" id="IPR020449">
    <property type="entry name" value="Tscrpt_reg_AraC-type_HTH"/>
</dbReference>
<protein>
    <submittedName>
        <fullName evidence="5">AraC family transcriptional regulator</fullName>
    </submittedName>
</protein>
<evidence type="ECO:0000313" key="5">
    <source>
        <dbReference type="EMBL" id="PZA12694.1"/>
    </source>
</evidence>
<dbReference type="SMART" id="SM00342">
    <property type="entry name" value="HTH_ARAC"/>
    <property type="match status" value="1"/>
</dbReference>
<dbReference type="OrthoDB" id="7904253at2"/>
<evidence type="ECO:0000256" key="2">
    <source>
        <dbReference type="ARBA" id="ARBA00023125"/>
    </source>
</evidence>
<evidence type="ECO:0000256" key="3">
    <source>
        <dbReference type="ARBA" id="ARBA00023163"/>
    </source>
</evidence>
<organism evidence="5 6">
    <name type="scientific">Rhodopseudomonas palustris</name>
    <dbReference type="NCBI Taxonomy" id="1076"/>
    <lineage>
        <taxon>Bacteria</taxon>
        <taxon>Pseudomonadati</taxon>
        <taxon>Pseudomonadota</taxon>
        <taxon>Alphaproteobacteria</taxon>
        <taxon>Hyphomicrobiales</taxon>
        <taxon>Nitrobacteraceae</taxon>
        <taxon>Rhodopseudomonas</taxon>
    </lineage>
</organism>
<dbReference type="InterPro" id="IPR050204">
    <property type="entry name" value="AraC_XylS_family_regulators"/>
</dbReference>